<dbReference type="OrthoDB" id="1045822at2759"/>
<protein>
    <recommendedName>
        <fullName evidence="3">PLAC8 family protein</fullName>
    </recommendedName>
</protein>
<reference evidence="1 2" key="1">
    <citation type="journal article" date="2010" name="Nature">
        <title>Comparative genomics reveals mobile pathogenicity chromosomes in Fusarium.</title>
        <authorList>
            <person name="Ma L.J."/>
            <person name="van der Does H.C."/>
            <person name="Borkovich K.A."/>
            <person name="Coleman J.J."/>
            <person name="Daboussi M.J."/>
            <person name="Di Pietro A."/>
            <person name="Dufresne M."/>
            <person name="Freitag M."/>
            <person name="Grabherr M."/>
            <person name="Henrissat B."/>
            <person name="Houterman P.M."/>
            <person name="Kang S."/>
            <person name="Shim W.B."/>
            <person name="Woloshuk C."/>
            <person name="Xie X."/>
            <person name="Xu J.R."/>
            <person name="Antoniw J."/>
            <person name="Baker S.E."/>
            <person name="Bluhm B.H."/>
            <person name="Breakspear A."/>
            <person name="Brown D.W."/>
            <person name="Butchko R.A."/>
            <person name="Chapman S."/>
            <person name="Coulson R."/>
            <person name="Coutinho P.M."/>
            <person name="Danchin E.G."/>
            <person name="Diener A."/>
            <person name="Gale L.R."/>
            <person name="Gardiner D.M."/>
            <person name="Goff S."/>
            <person name="Hammond-Kosack K.E."/>
            <person name="Hilburn K."/>
            <person name="Hua-Van A."/>
            <person name="Jonkers W."/>
            <person name="Kazan K."/>
            <person name="Kodira C.D."/>
            <person name="Koehrsen M."/>
            <person name="Kumar L."/>
            <person name="Lee Y.H."/>
            <person name="Li L."/>
            <person name="Manners J.M."/>
            <person name="Miranda-Saavedra D."/>
            <person name="Mukherjee M."/>
            <person name="Park G."/>
            <person name="Park J."/>
            <person name="Park S.Y."/>
            <person name="Proctor R.H."/>
            <person name="Regev A."/>
            <person name="Ruiz-Roldan M.C."/>
            <person name="Sain D."/>
            <person name="Sakthikumar S."/>
            <person name="Sykes S."/>
            <person name="Schwartz D.C."/>
            <person name="Turgeon B.G."/>
            <person name="Wapinski I."/>
            <person name="Yoder O."/>
            <person name="Young S."/>
            <person name="Zeng Q."/>
            <person name="Zhou S."/>
            <person name="Galagan J."/>
            <person name="Cuomo C.A."/>
            <person name="Kistler H.C."/>
            <person name="Rep M."/>
        </authorList>
    </citation>
    <scope>NUCLEOTIDE SEQUENCE [LARGE SCALE GENOMIC DNA]</scope>
    <source>
        <strain evidence="2">M3125 / FGSC 7600</strain>
    </source>
</reference>
<sequence>MKRGEIREARGIEGSGMGDYCASFWCLCCALIQQEKEVNSRQVAGCETAGYQPMKDCMHMP</sequence>
<keyword evidence="2" id="KW-1185">Reference proteome</keyword>
<proteinExistence type="predicted"/>
<dbReference type="EMBL" id="DS022246">
    <property type="protein sequence ID" value="EWG42563.1"/>
    <property type="molecule type" value="Genomic_DNA"/>
</dbReference>
<accession>W7LTM6</accession>
<evidence type="ECO:0000313" key="1">
    <source>
        <dbReference type="EMBL" id="EWG42563.1"/>
    </source>
</evidence>
<dbReference type="VEuPathDB" id="FungiDB:FVEG_15449"/>
<dbReference type="Pfam" id="PF04749">
    <property type="entry name" value="PLAC8"/>
    <property type="match status" value="1"/>
</dbReference>
<gene>
    <name evidence="1" type="ORF">FVEG_15449</name>
</gene>
<evidence type="ECO:0000313" key="2">
    <source>
        <dbReference type="Proteomes" id="UP000009096"/>
    </source>
</evidence>
<dbReference type="Proteomes" id="UP000009096">
    <property type="component" value="Chromosome 4"/>
</dbReference>
<dbReference type="KEGG" id="fvr:FVEG_15449"/>
<dbReference type="STRING" id="334819.W7LTM6"/>
<name>W7LTM6_GIBM7</name>
<organism evidence="1 2">
    <name type="scientific">Gibberella moniliformis (strain M3125 / FGSC 7600)</name>
    <name type="common">Maize ear and stalk rot fungus</name>
    <name type="synonym">Fusarium verticillioides</name>
    <dbReference type="NCBI Taxonomy" id="334819"/>
    <lineage>
        <taxon>Eukaryota</taxon>
        <taxon>Fungi</taxon>
        <taxon>Dikarya</taxon>
        <taxon>Ascomycota</taxon>
        <taxon>Pezizomycotina</taxon>
        <taxon>Sordariomycetes</taxon>
        <taxon>Hypocreomycetidae</taxon>
        <taxon>Hypocreales</taxon>
        <taxon>Nectriaceae</taxon>
        <taxon>Fusarium</taxon>
        <taxon>Fusarium fujikuroi species complex</taxon>
    </lineage>
</organism>
<dbReference type="RefSeq" id="XP_018748754.1">
    <property type="nucleotide sequence ID" value="XM_018904576.1"/>
</dbReference>
<dbReference type="InterPro" id="IPR006461">
    <property type="entry name" value="PLAC_motif_containing"/>
</dbReference>
<dbReference type="AlphaFoldDB" id="W7LTM6"/>
<evidence type="ECO:0008006" key="3">
    <source>
        <dbReference type="Google" id="ProtNLM"/>
    </source>
</evidence>
<dbReference type="GeneID" id="30072325"/>
<dbReference type="EMBL" id="CM000581">
    <property type="protein sequence ID" value="EWG42563.1"/>
    <property type="molecule type" value="Genomic_DNA"/>
</dbReference>